<proteinExistence type="predicted"/>
<name>A0A7W9U2I8_9BURK</name>
<organism evidence="1 2">
    <name type="scientific">Paraburkholderia bannensis</name>
    <dbReference type="NCBI Taxonomy" id="765414"/>
    <lineage>
        <taxon>Bacteria</taxon>
        <taxon>Pseudomonadati</taxon>
        <taxon>Pseudomonadota</taxon>
        <taxon>Betaproteobacteria</taxon>
        <taxon>Burkholderiales</taxon>
        <taxon>Burkholderiaceae</taxon>
        <taxon>Paraburkholderia</taxon>
    </lineage>
</organism>
<dbReference type="Proteomes" id="UP000571554">
    <property type="component" value="Unassembled WGS sequence"/>
</dbReference>
<comment type="caution">
    <text evidence="1">The sequence shown here is derived from an EMBL/GenBank/DDBJ whole genome shotgun (WGS) entry which is preliminary data.</text>
</comment>
<accession>A0A7W9U2I8</accession>
<dbReference type="RefSeq" id="WP_184123843.1">
    <property type="nucleotide sequence ID" value="NZ_JACHBW010000020.1"/>
</dbReference>
<gene>
    <name evidence="1" type="ORF">F4827_005687</name>
</gene>
<reference evidence="1 2" key="1">
    <citation type="submission" date="2020-08" db="EMBL/GenBank/DDBJ databases">
        <title>Above-ground endophytic microbial communities from plants in different locations in the United States.</title>
        <authorList>
            <person name="Frank C."/>
        </authorList>
    </citation>
    <scope>NUCLEOTIDE SEQUENCE [LARGE SCALE GENOMIC DNA]</scope>
    <source>
        <strain evidence="1 2">WP4_2_2</strain>
    </source>
</reference>
<protein>
    <submittedName>
        <fullName evidence="1">Uncharacterized protein</fullName>
    </submittedName>
</protein>
<evidence type="ECO:0000313" key="1">
    <source>
        <dbReference type="EMBL" id="MBB6105817.1"/>
    </source>
</evidence>
<evidence type="ECO:0000313" key="2">
    <source>
        <dbReference type="Proteomes" id="UP000571554"/>
    </source>
</evidence>
<dbReference type="EMBL" id="JACHBW010000020">
    <property type="protein sequence ID" value="MBB6105817.1"/>
    <property type="molecule type" value="Genomic_DNA"/>
</dbReference>
<keyword evidence="2" id="KW-1185">Reference proteome</keyword>
<dbReference type="AlphaFoldDB" id="A0A7W9U2I8"/>
<sequence>MDTKVSYMRKMRIHAVMLWIAIGTMKTISPIPVHAEPSMAIPSGRSEKVAMDSHISNEQRKTFYAMLDQVMEIFRDNKSFSKNESAFGVMAKMESSFDDSGRQYLYKCESIPSASIEFITVSDPLNFSDDRSQVPVVPQSFRIMFRHLVYGLDRAELERRLSLESYWVDSNGVKHDGNSLQSFPPSLQLHVYRYRAKQLVGSRFPVDVELSFFDPRSEDINKEPILNAITVVRSYPYLTPEMRKKKREEEQQKMRD</sequence>